<evidence type="ECO:0000313" key="1">
    <source>
        <dbReference type="EMBL" id="JAE33842.1"/>
    </source>
</evidence>
<accession>A0A0A9HAR3</accession>
<dbReference type="AlphaFoldDB" id="A0A0A9HAR3"/>
<name>A0A0A9HAR3_ARUDO</name>
<sequence length="53" mass="5915">MDGTMLFSRFILGCTLKSFVTLWLCALVPTLPFPYLCAPFEGPWSLKGVSVFL</sequence>
<reference evidence="1" key="2">
    <citation type="journal article" date="2015" name="Data Brief">
        <title>Shoot transcriptome of the giant reed, Arundo donax.</title>
        <authorList>
            <person name="Barrero R.A."/>
            <person name="Guerrero F.D."/>
            <person name="Moolhuijzen P."/>
            <person name="Goolsby J.A."/>
            <person name="Tidwell J."/>
            <person name="Bellgard S.E."/>
            <person name="Bellgard M.I."/>
        </authorList>
    </citation>
    <scope>NUCLEOTIDE SEQUENCE</scope>
    <source>
        <tissue evidence="1">Shoot tissue taken approximately 20 cm above the soil surface</tissue>
    </source>
</reference>
<dbReference type="EMBL" id="GBRH01164054">
    <property type="protein sequence ID" value="JAE33842.1"/>
    <property type="molecule type" value="Transcribed_RNA"/>
</dbReference>
<protein>
    <submittedName>
        <fullName evidence="1">Uncharacterized protein</fullName>
    </submittedName>
</protein>
<organism evidence="1">
    <name type="scientific">Arundo donax</name>
    <name type="common">Giant reed</name>
    <name type="synonym">Donax arundinaceus</name>
    <dbReference type="NCBI Taxonomy" id="35708"/>
    <lineage>
        <taxon>Eukaryota</taxon>
        <taxon>Viridiplantae</taxon>
        <taxon>Streptophyta</taxon>
        <taxon>Embryophyta</taxon>
        <taxon>Tracheophyta</taxon>
        <taxon>Spermatophyta</taxon>
        <taxon>Magnoliopsida</taxon>
        <taxon>Liliopsida</taxon>
        <taxon>Poales</taxon>
        <taxon>Poaceae</taxon>
        <taxon>PACMAD clade</taxon>
        <taxon>Arundinoideae</taxon>
        <taxon>Arundineae</taxon>
        <taxon>Arundo</taxon>
    </lineage>
</organism>
<proteinExistence type="predicted"/>
<reference evidence="1" key="1">
    <citation type="submission" date="2014-09" db="EMBL/GenBank/DDBJ databases">
        <authorList>
            <person name="Magalhaes I.L.F."/>
            <person name="Oliveira U."/>
            <person name="Santos F.R."/>
            <person name="Vidigal T.H.D.A."/>
            <person name="Brescovit A.D."/>
            <person name="Santos A.J."/>
        </authorList>
    </citation>
    <scope>NUCLEOTIDE SEQUENCE</scope>
    <source>
        <tissue evidence="1">Shoot tissue taken approximately 20 cm above the soil surface</tissue>
    </source>
</reference>